<reference evidence="2" key="1">
    <citation type="journal article" date="2013" name="Nat. Biotechnol.">
        <title>Draft genome sequence of chickpea (Cicer arietinum) provides a resource for trait improvement.</title>
        <authorList>
            <person name="Varshney R.K."/>
            <person name="Song C."/>
            <person name="Saxena R.K."/>
            <person name="Azam S."/>
            <person name="Yu S."/>
            <person name="Sharpe A.G."/>
            <person name="Cannon S."/>
            <person name="Baek J."/>
            <person name="Rosen B.D."/>
            <person name="Tar'an B."/>
            <person name="Millan T."/>
            <person name="Zhang X."/>
            <person name="Ramsay L.D."/>
            <person name="Iwata A."/>
            <person name="Wang Y."/>
            <person name="Nelson W."/>
            <person name="Farmer A.D."/>
            <person name="Gaur P.M."/>
            <person name="Soderlund C."/>
            <person name="Penmetsa R.V."/>
            <person name="Xu C."/>
            <person name="Bharti A.K."/>
            <person name="He W."/>
            <person name="Winter P."/>
            <person name="Zhao S."/>
            <person name="Hane J.K."/>
            <person name="Carrasquilla-Garcia N."/>
            <person name="Condie J.A."/>
            <person name="Upadhyaya H.D."/>
            <person name="Luo M.C."/>
            <person name="Thudi M."/>
            <person name="Gowda C.L."/>
            <person name="Singh N.P."/>
            <person name="Lichtenzveig J."/>
            <person name="Gali K.K."/>
            <person name="Rubio J."/>
            <person name="Nadarajan N."/>
            <person name="Dolezel J."/>
            <person name="Bansal K.C."/>
            <person name="Xu X."/>
            <person name="Edwards D."/>
            <person name="Zhang G."/>
            <person name="Kahl G."/>
            <person name="Gil J."/>
            <person name="Singh K.B."/>
            <person name="Datta S.K."/>
            <person name="Jackson S.A."/>
            <person name="Wang J."/>
            <person name="Cook D.R."/>
        </authorList>
    </citation>
    <scope>NUCLEOTIDE SEQUENCE [LARGE SCALE GENOMIC DNA]</scope>
    <source>
        <strain evidence="2">cv. CDC Frontier</strain>
    </source>
</reference>
<protein>
    <submittedName>
        <fullName evidence="3">Uncharacterized protein LOC105852175</fullName>
    </submittedName>
</protein>
<dbReference type="KEGG" id="cam:105852175"/>
<feature type="compositionally biased region" description="Low complexity" evidence="1">
    <location>
        <begin position="494"/>
        <end position="505"/>
    </location>
</feature>
<feature type="compositionally biased region" description="Basic residues" evidence="1">
    <location>
        <begin position="686"/>
        <end position="695"/>
    </location>
</feature>
<dbReference type="OrthoDB" id="1436136at2759"/>
<name>A0A1S3E6D2_CICAR</name>
<evidence type="ECO:0000313" key="2">
    <source>
        <dbReference type="Proteomes" id="UP000087171"/>
    </source>
</evidence>
<feature type="compositionally biased region" description="Polar residues" evidence="1">
    <location>
        <begin position="710"/>
        <end position="724"/>
    </location>
</feature>
<accession>A0A1S3E6D2</accession>
<feature type="region of interest" description="Disordered" evidence="1">
    <location>
        <begin position="660"/>
        <end position="744"/>
    </location>
</feature>
<dbReference type="Proteomes" id="UP000087171">
    <property type="component" value="Chromosome Ca5"/>
</dbReference>
<feature type="compositionally biased region" description="Polar residues" evidence="1">
    <location>
        <begin position="483"/>
        <end position="493"/>
    </location>
</feature>
<evidence type="ECO:0000313" key="3">
    <source>
        <dbReference type="RefSeq" id="XP_012571377.2"/>
    </source>
</evidence>
<dbReference type="PaxDb" id="3827-XP_004500602.1"/>
<feature type="compositionally biased region" description="Polar residues" evidence="1">
    <location>
        <begin position="731"/>
        <end position="744"/>
    </location>
</feature>
<feature type="compositionally biased region" description="Pro residues" evidence="1">
    <location>
        <begin position="607"/>
        <end position="616"/>
    </location>
</feature>
<dbReference type="RefSeq" id="XP_012571377.2">
    <property type="nucleotide sequence ID" value="XM_012715923.2"/>
</dbReference>
<feature type="region of interest" description="Disordered" evidence="1">
    <location>
        <begin position="551"/>
        <end position="647"/>
    </location>
</feature>
<proteinExistence type="predicted"/>
<feature type="compositionally biased region" description="Polar residues" evidence="1">
    <location>
        <begin position="578"/>
        <end position="604"/>
    </location>
</feature>
<feature type="compositionally biased region" description="Polar residues" evidence="1">
    <location>
        <begin position="667"/>
        <end position="676"/>
    </location>
</feature>
<feature type="region of interest" description="Disordered" evidence="1">
    <location>
        <begin position="483"/>
        <end position="507"/>
    </location>
</feature>
<keyword evidence="2" id="KW-1185">Reference proteome</keyword>
<organism evidence="2 3">
    <name type="scientific">Cicer arietinum</name>
    <name type="common">Chickpea</name>
    <name type="synonym">Garbanzo</name>
    <dbReference type="NCBI Taxonomy" id="3827"/>
    <lineage>
        <taxon>Eukaryota</taxon>
        <taxon>Viridiplantae</taxon>
        <taxon>Streptophyta</taxon>
        <taxon>Embryophyta</taxon>
        <taxon>Tracheophyta</taxon>
        <taxon>Spermatophyta</taxon>
        <taxon>Magnoliopsida</taxon>
        <taxon>eudicotyledons</taxon>
        <taxon>Gunneridae</taxon>
        <taxon>Pentapetalae</taxon>
        <taxon>rosids</taxon>
        <taxon>fabids</taxon>
        <taxon>Fabales</taxon>
        <taxon>Fabaceae</taxon>
        <taxon>Papilionoideae</taxon>
        <taxon>50 kb inversion clade</taxon>
        <taxon>NPAAA clade</taxon>
        <taxon>Hologalegina</taxon>
        <taxon>IRL clade</taxon>
        <taxon>Cicereae</taxon>
        <taxon>Cicer</taxon>
    </lineage>
</organism>
<dbReference type="AlphaFoldDB" id="A0A1S3E6D2"/>
<sequence length="744" mass="80974">MAYPQKDWSNSANHYFGQDMLNFEEQQQNQQDLQSCVFGTHHTQNTSNVSVTMMAPASTSAVQYGLVGQATPTQNQIQTTELMPTSSNCNLDLDLSKLPESIPNFVAPLYTETQATQASQPLSYSVGLSISEGEASFIDPQMGYQYPDNKNENFQPMQDMGMPEGYNMSNEMLMTDSNIENNNYSEINLLPPFPESFGSDPVDSMQRYETGHSSGQFITNQGFASLPPHQNPPIMNFQTAQDIRRSQSQSFMAPLYQAAHGPKPLSNYPQSQNSMQPTFSEPQMEANAGLEMGHQSGQFNRNDGSVIILPYQNQNPIINSQTMQSSRPEHTNYNQLSGPTICNSQYAQNMLPQQHVMLTPSMHQAGHGLETQTISDSQSQIPIRPAFNPVAVNTRPTMCSNYGQQPNLLVSASNSYSIGPAASQMAPPLNGNQNIQNCPQATLPNIGLVQLPVVPHVQQILMSQNRADQVIYNGGMSARMSNLAPQQQGATLQGPSTPSLGTPSSEELGSHVLGFSANRPSEGFVLQYPTSTKAEIVNILRKVEAAKQNKIQQGAPAAASTDHGVPAINQRDKGKLPESTSTRLEQHNQNQLSAPKVSDSQHTPSCLMPPPPPKPRVAPAAPADGAHVNQSDKAKLPESAPIGQPSGTILRRTEQGANLTVVPAPSPTTVDNSANQGQGGKDEPRRRRGRPRKRRDQGMDLSYYGKLQRTESSSGTGKSRTTVTTEDKKVQTTNNHANPTSDPR</sequence>
<evidence type="ECO:0000256" key="1">
    <source>
        <dbReference type="SAM" id="MobiDB-lite"/>
    </source>
</evidence>
<reference evidence="3" key="2">
    <citation type="submission" date="2025-08" db="UniProtKB">
        <authorList>
            <consortium name="RefSeq"/>
        </authorList>
    </citation>
    <scope>IDENTIFICATION</scope>
    <source>
        <tissue evidence="3">Etiolated seedlings</tissue>
    </source>
</reference>
<gene>
    <name evidence="3" type="primary">LOC105852175</name>
</gene>